<dbReference type="EMBL" id="DWWN01000036">
    <property type="protein sequence ID" value="HJC45572.1"/>
    <property type="molecule type" value="Genomic_DNA"/>
</dbReference>
<sequence length="239" mass="25484">MKLKKIASLMLAGVMAVSMLAGCATTSVDPEPNQPEEPTTPTGYSATLQKKLSAHANDSITLSDSNELNNALNYAAGFVGDATITGEFGDEIFDGKVTYVDYWSNAALVEARDSLYDALSVKVKDDTTYFNASNLIARLDPAGKAPSDPAYYTKKDVNTVLLYAVAGNVSMENVMEEIANDIDQAIVGLTESYKVTDNGTSDAFFNYTGSVATCTKTYEAGHGMSVTLVAVEIVRHIGK</sequence>
<organism evidence="2 3">
    <name type="scientific">Candidatus Faecalibacterium faecigallinarum</name>
    <dbReference type="NCBI Taxonomy" id="2838577"/>
    <lineage>
        <taxon>Bacteria</taxon>
        <taxon>Bacillati</taxon>
        <taxon>Bacillota</taxon>
        <taxon>Clostridia</taxon>
        <taxon>Eubacteriales</taxon>
        <taxon>Oscillospiraceae</taxon>
        <taxon>Faecalibacterium</taxon>
    </lineage>
</organism>
<protein>
    <recommendedName>
        <fullName evidence="4">Lipoprotein</fullName>
    </recommendedName>
</protein>
<keyword evidence="1" id="KW-0732">Signal</keyword>
<evidence type="ECO:0008006" key="4">
    <source>
        <dbReference type="Google" id="ProtNLM"/>
    </source>
</evidence>
<dbReference type="AlphaFoldDB" id="A0A9D2P7F6"/>
<feature type="signal peptide" evidence="1">
    <location>
        <begin position="1"/>
        <end position="23"/>
    </location>
</feature>
<feature type="chain" id="PRO_5038679544" description="Lipoprotein" evidence="1">
    <location>
        <begin position="24"/>
        <end position="239"/>
    </location>
</feature>
<evidence type="ECO:0000313" key="3">
    <source>
        <dbReference type="Proteomes" id="UP000823906"/>
    </source>
</evidence>
<evidence type="ECO:0000313" key="2">
    <source>
        <dbReference type="EMBL" id="HJC45572.1"/>
    </source>
</evidence>
<gene>
    <name evidence="2" type="ORF">H9703_05485</name>
</gene>
<name>A0A9D2P7F6_9FIRM</name>
<reference evidence="2" key="1">
    <citation type="journal article" date="2021" name="PeerJ">
        <title>Extensive microbial diversity within the chicken gut microbiome revealed by metagenomics and culture.</title>
        <authorList>
            <person name="Gilroy R."/>
            <person name="Ravi A."/>
            <person name="Getino M."/>
            <person name="Pursley I."/>
            <person name="Horton D.L."/>
            <person name="Alikhan N.F."/>
            <person name="Baker D."/>
            <person name="Gharbi K."/>
            <person name="Hall N."/>
            <person name="Watson M."/>
            <person name="Adriaenssens E.M."/>
            <person name="Foster-Nyarko E."/>
            <person name="Jarju S."/>
            <person name="Secka A."/>
            <person name="Antonio M."/>
            <person name="Oren A."/>
            <person name="Chaudhuri R.R."/>
            <person name="La Ragione R."/>
            <person name="Hildebrand F."/>
            <person name="Pallen M.J."/>
        </authorList>
    </citation>
    <scope>NUCLEOTIDE SEQUENCE</scope>
    <source>
        <strain evidence="2">ChiSjej5B23-2810</strain>
    </source>
</reference>
<evidence type="ECO:0000256" key="1">
    <source>
        <dbReference type="SAM" id="SignalP"/>
    </source>
</evidence>
<comment type="caution">
    <text evidence="2">The sequence shown here is derived from an EMBL/GenBank/DDBJ whole genome shotgun (WGS) entry which is preliminary data.</text>
</comment>
<accession>A0A9D2P7F6</accession>
<dbReference type="PROSITE" id="PS51257">
    <property type="entry name" value="PROKAR_LIPOPROTEIN"/>
    <property type="match status" value="1"/>
</dbReference>
<dbReference type="Proteomes" id="UP000823906">
    <property type="component" value="Unassembled WGS sequence"/>
</dbReference>
<reference evidence="2" key="2">
    <citation type="submission" date="2021-04" db="EMBL/GenBank/DDBJ databases">
        <authorList>
            <person name="Gilroy R."/>
        </authorList>
    </citation>
    <scope>NUCLEOTIDE SEQUENCE</scope>
    <source>
        <strain evidence="2">ChiSjej5B23-2810</strain>
    </source>
</reference>
<proteinExistence type="predicted"/>